<evidence type="ECO:0000313" key="3">
    <source>
        <dbReference type="Proteomes" id="UP000593765"/>
    </source>
</evidence>
<evidence type="ECO:0008006" key="4">
    <source>
        <dbReference type="Google" id="ProtNLM"/>
    </source>
</evidence>
<reference evidence="2 3" key="1">
    <citation type="submission" date="2020-10" db="EMBL/GenBank/DDBJ databases">
        <title>Wide distribution of Phycisphaera-like planctomycetes from WD2101 soil group in peatlands and genome analysis of the first cultivated representative.</title>
        <authorList>
            <person name="Dedysh S.N."/>
            <person name="Beletsky A.V."/>
            <person name="Ivanova A."/>
            <person name="Kulichevskaya I.S."/>
            <person name="Suzina N.E."/>
            <person name="Philippov D.A."/>
            <person name="Rakitin A.L."/>
            <person name="Mardanov A.V."/>
            <person name="Ravin N.V."/>
        </authorList>
    </citation>
    <scope>NUCLEOTIDE SEQUENCE [LARGE SCALE GENOMIC DNA]</scope>
    <source>
        <strain evidence="2 3">M1803</strain>
    </source>
</reference>
<gene>
    <name evidence="2" type="ORF">IPV69_23395</name>
</gene>
<dbReference type="Proteomes" id="UP000593765">
    <property type="component" value="Chromosome"/>
</dbReference>
<organism evidence="2 3">
    <name type="scientific">Humisphaera borealis</name>
    <dbReference type="NCBI Taxonomy" id="2807512"/>
    <lineage>
        <taxon>Bacteria</taxon>
        <taxon>Pseudomonadati</taxon>
        <taxon>Planctomycetota</taxon>
        <taxon>Phycisphaerae</taxon>
        <taxon>Tepidisphaerales</taxon>
        <taxon>Tepidisphaeraceae</taxon>
        <taxon>Humisphaera</taxon>
    </lineage>
</organism>
<keyword evidence="3" id="KW-1185">Reference proteome</keyword>
<name>A0A7M2WX93_9BACT</name>
<protein>
    <recommendedName>
        <fullName evidence="4">DUF1080 domain-containing protein</fullName>
    </recommendedName>
</protein>
<evidence type="ECO:0000313" key="2">
    <source>
        <dbReference type="EMBL" id="QOV89130.1"/>
    </source>
</evidence>
<dbReference type="KEGG" id="hbs:IPV69_23395"/>
<keyword evidence="1" id="KW-0732">Signal</keyword>
<feature type="signal peptide" evidence="1">
    <location>
        <begin position="1"/>
        <end position="28"/>
    </location>
</feature>
<sequence>MKRTYTGVVRVFVSVLCIGVLSSQTLTAADKAEKPTDKAAEKTVKFPAPVVNQILKGWNGVDWGTPLDKFKTKFPKAAQGPTGRWTTGNGNETLAGVAGNVLYGFNKKGEFNAVTFEPVEAERTLLRDKLIDAGVLREAVKPNWQNSGVSFICVETNDGQIAVILHAKYADPKEKKT</sequence>
<accession>A0A7M2WX93</accession>
<dbReference type="AlphaFoldDB" id="A0A7M2WX93"/>
<dbReference type="EMBL" id="CP063458">
    <property type="protein sequence ID" value="QOV89130.1"/>
    <property type="molecule type" value="Genomic_DNA"/>
</dbReference>
<feature type="chain" id="PRO_5034098781" description="DUF1080 domain-containing protein" evidence="1">
    <location>
        <begin position="29"/>
        <end position="177"/>
    </location>
</feature>
<proteinExistence type="predicted"/>
<evidence type="ECO:0000256" key="1">
    <source>
        <dbReference type="SAM" id="SignalP"/>
    </source>
</evidence>
<dbReference type="RefSeq" id="WP_206292150.1">
    <property type="nucleotide sequence ID" value="NZ_CP063458.1"/>
</dbReference>